<dbReference type="InterPro" id="IPR043651">
    <property type="entry name" value="KNL1_MELT_rpt"/>
</dbReference>
<dbReference type="CDD" id="cd22817">
    <property type="entry name" value="DRWD-N_Knl1"/>
    <property type="match status" value="1"/>
</dbReference>
<evidence type="ECO:0000313" key="4">
    <source>
        <dbReference type="EMBL" id="KAL2081812.1"/>
    </source>
</evidence>
<keyword evidence="5" id="KW-1185">Reference proteome</keyword>
<reference evidence="4 5" key="1">
    <citation type="submission" date="2024-09" db="EMBL/GenBank/DDBJ databases">
        <title>A chromosome-level genome assembly of Gray's grenadier anchovy, Coilia grayii.</title>
        <authorList>
            <person name="Fu Z."/>
        </authorList>
    </citation>
    <scope>NUCLEOTIDE SEQUENCE [LARGE SCALE GENOMIC DNA]</scope>
    <source>
        <strain evidence="4">G4</strain>
        <tissue evidence="4">Muscle</tissue>
    </source>
</reference>
<feature type="domain" description="Knl1 C-terminal RWD" evidence="3">
    <location>
        <begin position="1441"/>
        <end position="1593"/>
    </location>
</feature>
<proteinExistence type="predicted"/>
<evidence type="ECO:0000313" key="5">
    <source>
        <dbReference type="Proteomes" id="UP001591681"/>
    </source>
</evidence>
<feature type="region of interest" description="Disordered" evidence="2">
    <location>
        <begin position="862"/>
        <end position="944"/>
    </location>
</feature>
<evidence type="ECO:0000256" key="1">
    <source>
        <dbReference type="SAM" id="Coils"/>
    </source>
</evidence>
<feature type="coiled-coil region" evidence="1">
    <location>
        <begin position="1438"/>
        <end position="1493"/>
    </location>
</feature>
<comment type="caution">
    <text evidence="4">The sequence shown here is derived from an EMBL/GenBank/DDBJ whole genome shotgun (WGS) entry which is preliminary data.</text>
</comment>
<dbReference type="InterPro" id="IPR040850">
    <property type="entry name" value="Knl1_RWD_C"/>
</dbReference>
<name>A0ABD1J3R1_9TELE</name>
<dbReference type="InterPro" id="IPR037388">
    <property type="entry name" value="Blinkin"/>
</dbReference>
<dbReference type="Pfam" id="PF19221">
    <property type="entry name" value="MELT"/>
    <property type="match status" value="7"/>
</dbReference>
<evidence type="ECO:0000259" key="3">
    <source>
        <dbReference type="Pfam" id="PF18210"/>
    </source>
</evidence>
<dbReference type="PANTHER" id="PTHR16520:SF3">
    <property type="entry name" value="KINETOCHORE SCAFFOLD 1"/>
    <property type="match status" value="1"/>
</dbReference>
<sequence length="1701" mass="189935">MDMTQCNTILIDKHSDKSALNFSINTEMPLSRFGEPAPMEDGLQQKSRCLTDMSNTYPESTEPTSDFGAFLAIVSQKKAAGNAKATNRDGDVSQQDLELRQKADREAAFGMFLASLSNSDGLGSTAKHAESSPGVQFSSPVFMTPSLDSDIFLAKTKKIRHGVIEKENQPFTLSGCPVSKPQGFHLERSRIPSVDGEVMNLKQHPTGAIDGGLGGLLPSQQAALTDKSLAVAQDRTNPSRQGCGDVADFSKLSGPDDMDFTTSHTAAVNFKSIDEARPSLSNVQRADRFGLDPNKTHFFSDDTDMEFTKSHTAAVNFKSMDAARPSLSNVQRVDQCGLDPNKTHFFSDDTDMEFTKSHTAAVNFKSMDAARPSLSNVQRVDRFGLDPNKTHFFSDDTDMEFTKSHTAAVNFKSIDEARPSLNNVQRVDRFGLDPNKTHFFSDDTDMEFTKSHTAAVNFKSMDEERPSLSNVQRVDQCGLDPNKTHFFSDDTDMEFTKSHTAAVNFKSMDEARPSLNNVQRVDRFGLDPNKTHFFSDDTGMEFTGVIEEQENAPGPQQKICNFQKDLCAVDSADADDMEVTKSQTVMIDTKGQDERSSGARKSVSVNRSVMFTQNVREDGGEAFRGHTEASQLDIPGSIPMGFKNRRVTGPALLSSSLVDVAGVQTDLTESNPSHRGSVLRNRRSISCVSSALRHTMLGKDPCPEGEAAMAAAAGDEVEKAVDIDAKHKMMNTHDDPKVHIQTAECRNSILPMTHETFASSRMTDQVTEVQISTACDNQGFTTDKATAVDSNPTGVTDGHKMTTKTFFPFESLASQPCVSEEVITDLSFVTGQKKNFFPSLTVSDVDLTRGKHVMADSQVVRKSMSCMEEESKSQSFSTKGHDMKTKLSETSSQEQYEPLQEDSSAVPVPQGRQRDIRGESSSSSSVWDDNDDSGKPHGVFPMDTVTKSDNLICHKTKSRRRSFLDLQTKLRRISQTINDPPQIEVYGATAPLPCVEVTAEKITADPETADMVGDSKQKPVEALSEDAAESSRVTHLANHEAKPLRARLSFGGFLAKLPSRPKPTAAGHEPSSTFKFNIFETEQEATYNLPGSFQENDINAEELPEMSSEEDISDDYSVKQMKGEDSHCSVDLSPDDIEEEEKEDDVFLPGIVTKSQKRPCLESGHEVFLEPKRKHKGSASNGLGWDGNITEEASNVMTRAIDATDSSDNSTYLKSEATLESTYKHSQCDSQMDQNLDYEFDYYKKIEDGSITVNEFLKYFGIDFVIHRSRPSILPDNFSPKQRPNLEDLLKEAYIYRPKQKIFEADCGKLADMEEGLKSRIKEQEYPLRHINGSLLQELSKLSTEELQIFESTLKERKVYFRKKSKITLHEMKAGMYSELAHTTREAKQQLKQKLLEADTLLTDLNACIHDLKDELAVVESSLRDDQVHAQTDMTPVLKKKQEELDHLNRAVDERRRQIVHMETENKNKAEKLDRLQEEIKDIKEHTSELKSSSEWKLKLKEDGRIVFSFLHDTLFLEVVHEPCVGVLPNESDQKLLDISFNFQLDAENAESHHVMVHDLLSQVLSETDWLKSYSTTRGLPMLLLDVSLAVSHKHLLWDEIHRLDRWGALRLDILKISCADRRVQIVFSSLEAFVKFTLTLAITPAYPFGGVTIHDFQNRFGNTRVEQIEEVLLSIEPGRGYLTSIIKKIHDRLFTKTLPV</sequence>
<dbReference type="Proteomes" id="UP001591681">
    <property type="component" value="Unassembled WGS sequence"/>
</dbReference>
<dbReference type="Pfam" id="PF18210">
    <property type="entry name" value="Knl1_RWD_C"/>
    <property type="match status" value="1"/>
</dbReference>
<keyword evidence="1" id="KW-0175">Coiled coil</keyword>
<dbReference type="PANTHER" id="PTHR16520">
    <property type="entry name" value="KINETOCHORE SCAFFOLD 1"/>
    <property type="match status" value="1"/>
</dbReference>
<protein>
    <recommendedName>
        <fullName evidence="3">Knl1 C-terminal RWD domain-containing protein</fullName>
    </recommendedName>
</protein>
<dbReference type="EMBL" id="JBHFQA010000019">
    <property type="protein sequence ID" value="KAL2081812.1"/>
    <property type="molecule type" value="Genomic_DNA"/>
</dbReference>
<organism evidence="4 5">
    <name type="scientific">Coilia grayii</name>
    <name type="common">Gray's grenadier anchovy</name>
    <dbReference type="NCBI Taxonomy" id="363190"/>
    <lineage>
        <taxon>Eukaryota</taxon>
        <taxon>Metazoa</taxon>
        <taxon>Chordata</taxon>
        <taxon>Craniata</taxon>
        <taxon>Vertebrata</taxon>
        <taxon>Euteleostomi</taxon>
        <taxon>Actinopterygii</taxon>
        <taxon>Neopterygii</taxon>
        <taxon>Teleostei</taxon>
        <taxon>Clupei</taxon>
        <taxon>Clupeiformes</taxon>
        <taxon>Clupeoidei</taxon>
        <taxon>Engraulidae</taxon>
        <taxon>Coilinae</taxon>
        <taxon>Coilia</taxon>
    </lineage>
</organism>
<accession>A0ABD1J3R1</accession>
<evidence type="ECO:0000256" key="2">
    <source>
        <dbReference type="SAM" id="MobiDB-lite"/>
    </source>
</evidence>
<gene>
    <name evidence="4" type="ORF">ACEWY4_021630</name>
</gene>